<organism evidence="3">
    <name type="scientific">Dissoconium aciculare CBS 342.82</name>
    <dbReference type="NCBI Taxonomy" id="1314786"/>
    <lineage>
        <taxon>Eukaryota</taxon>
        <taxon>Fungi</taxon>
        <taxon>Dikarya</taxon>
        <taxon>Ascomycota</taxon>
        <taxon>Pezizomycotina</taxon>
        <taxon>Dothideomycetes</taxon>
        <taxon>Dothideomycetidae</taxon>
        <taxon>Mycosphaerellales</taxon>
        <taxon>Dissoconiaceae</taxon>
        <taxon>Dissoconium</taxon>
    </lineage>
</organism>
<proteinExistence type="predicted"/>
<name>A0A6J3MGJ8_9PEZI</name>
<gene>
    <name evidence="3" type="ORF">K489DRAFT_125754</name>
</gene>
<dbReference type="Pfam" id="PF13191">
    <property type="entry name" value="AAA_16"/>
    <property type="match status" value="1"/>
</dbReference>
<feature type="domain" description="Orc1-like AAA ATPase" evidence="1">
    <location>
        <begin position="3"/>
        <end position="116"/>
    </location>
</feature>
<dbReference type="GeneID" id="54356802"/>
<dbReference type="SUPFAM" id="SSF52540">
    <property type="entry name" value="P-loop containing nucleoside triphosphate hydrolases"/>
    <property type="match status" value="1"/>
</dbReference>
<accession>A0A6J3MGJ8</accession>
<keyword evidence="2" id="KW-1185">Reference proteome</keyword>
<dbReference type="AlphaFoldDB" id="A0A6J3MGJ8"/>
<evidence type="ECO:0000259" key="1">
    <source>
        <dbReference type="Pfam" id="PF13191"/>
    </source>
</evidence>
<reference evidence="3" key="1">
    <citation type="submission" date="2020-01" db="EMBL/GenBank/DDBJ databases">
        <authorList>
            <consortium name="DOE Joint Genome Institute"/>
            <person name="Haridas S."/>
            <person name="Albert R."/>
            <person name="Binder M."/>
            <person name="Bloem J."/>
            <person name="Labutti K."/>
            <person name="Salamov A."/>
            <person name="Andreopoulos B."/>
            <person name="Baker S.E."/>
            <person name="Barry K."/>
            <person name="Bills G."/>
            <person name="Bluhm B.H."/>
            <person name="Cannon C."/>
            <person name="Castanera R."/>
            <person name="Culley D.E."/>
            <person name="Daum C."/>
            <person name="Ezra D."/>
            <person name="Gonzalez J.B."/>
            <person name="Henrissat B."/>
            <person name="Kuo A."/>
            <person name="Liang C."/>
            <person name="Lipzen A."/>
            <person name="Lutzoni F."/>
            <person name="Magnuson J."/>
            <person name="Mondo S."/>
            <person name="Nolan M."/>
            <person name="Ohm R."/>
            <person name="Pangilinan J."/>
            <person name="Park H.-J."/>
            <person name="Ramirez L."/>
            <person name="Alfaro M."/>
            <person name="Sun H."/>
            <person name="Tritt A."/>
            <person name="Yoshinaga Y."/>
            <person name="Zwiers L.-H."/>
            <person name="Turgeon B.G."/>
            <person name="Goodwin S.B."/>
            <person name="Spatafora J.W."/>
            <person name="Crous P.W."/>
            <person name="Grigoriev I.V."/>
        </authorList>
    </citation>
    <scope>NUCLEOTIDE SEQUENCE</scope>
    <source>
        <strain evidence="3">CBS 342.82</strain>
    </source>
</reference>
<dbReference type="Proteomes" id="UP000504637">
    <property type="component" value="Unplaced"/>
</dbReference>
<evidence type="ECO:0000313" key="2">
    <source>
        <dbReference type="Proteomes" id="UP000504637"/>
    </source>
</evidence>
<dbReference type="PRINTS" id="PR00364">
    <property type="entry name" value="DISEASERSIST"/>
</dbReference>
<dbReference type="InterPro" id="IPR027417">
    <property type="entry name" value="P-loop_NTPase"/>
</dbReference>
<evidence type="ECO:0000313" key="3">
    <source>
        <dbReference type="RefSeq" id="XP_033463840.1"/>
    </source>
</evidence>
<dbReference type="InterPro" id="IPR011990">
    <property type="entry name" value="TPR-like_helical_dom_sf"/>
</dbReference>
<protein>
    <recommendedName>
        <fullName evidence="1">Orc1-like AAA ATPase domain-containing protein</fullName>
    </recommendedName>
</protein>
<dbReference type="Gene3D" id="3.40.50.300">
    <property type="entry name" value="P-loop containing nucleotide triphosphate hydrolases"/>
    <property type="match status" value="1"/>
</dbReference>
<dbReference type="RefSeq" id="XP_033463840.1">
    <property type="nucleotide sequence ID" value="XM_033599003.1"/>
</dbReference>
<sequence length="546" mass="61261">MGQLTAFFRSTAPSQRRRIFVVHGMGGTGKTQLCAEFVRTQREWFTAVFWLDGSSKNALRQSMSAAALRLLDGQVSPAVGGDPAELTRLSDSFLQWLSRAGNENWLIVIDNVDREWQSVVQDDQAYNYHEFLPSADHGNTIITTRLARLQRPGASLALGSVDDGLARKMIESRAGRPVDDIEALLLKLGGLPLALVQAGSYLNMTGITVAAYIREYDETWADLMQRQDQFPLQEYAERSVLTTWKMSYTQVQNVDALAARLLDQWAFLHHSDVWPELLSSRSDDPSAVSLDHPIDDAFSRMTEASLRHAIGSLKHYSLLSVGAEDARHFIHPVLHTWCLHNIESAEARQELLGRALQVVVSFAKGMPTSATKDERLRLVSHARTVGRRVGTWTMSESRAEDCHSIASFLDEWEASDVVRDLYLRALRGKEKAYGAEHTSTLNTVNNLGLLYSQGKMAEAEEMYLRALRGYEKLSWVSPARVASVKEALSSLRQRLHYLHNEQASESITQVEDNAMPSVTSLSRGVAESPKAFSRLMRKMWKRSQLK</sequence>
<dbReference type="InterPro" id="IPR053137">
    <property type="entry name" value="NLR-like"/>
</dbReference>
<reference evidence="3" key="2">
    <citation type="submission" date="2020-04" db="EMBL/GenBank/DDBJ databases">
        <authorList>
            <consortium name="NCBI Genome Project"/>
        </authorList>
    </citation>
    <scope>NUCLEOTIDE SEQUENCE</scope>
    <source>
        <strain evidence="3">CBS 342.82</strain>
    </source>
</reference>
<dbReference type="InterPro" id="IPR041664">
    <property type="entry name" value="AAA_16"/>
</dbReference>
<dbReference type="Pfam" id="PF13424">
    <property type="entry name" value="TPR_12"/>
    <property type="match status" value="1"/>
</dbReference>
<dbReference type="PANTHER" id="PTHR46082:SF6">
    <property type="entry name" value="AAA+ ATPASE DOMAIN-CONTAINING PROTEIN-RELATED"/>
    <property type="match status" value="1"/>
</dbReference>
<dbReference type="PANTHER" id="PTHR46082">
    <property type="entry name" value="ATP/GTP-BINDING PROTEIN-RELATED"/>
    <property type="match status" value="1"/>
</dbReference>
<dbReference type="Gene3D" id="1.25.40.10">
    <property type="entry name" value="Tetratricopeptide repeat domain"/>
    <property type="match status" value="1"/>
</dbReference>
<dbReference type="OrthoDB" id="1658288at2759"/>
<reference evidence="3" key="3">
    <citation type="submission" date="2025-08" db="UniProtKB">
        <authorList>
            <consortium name="RefSeq"/>
        </authorList>
    </citation>
    <scope>IDENTIFICATION</scope>
    <source>
        <strain evidence="3">CBS 342.82</strain>
    </source>
</reference>